<dbReference type="AlphaFoldDB" id="A0AAW2ED23"/>
<protein>
    <submittedName>
        <fullName evidence="2">Uncharacterized protein</fullName>
    </submittedName>
</protein>
<accession>A0AAW2ED23</accession>
<comment type="caution">
    <text evidence="2">The sequence shown here is derived from an EMBL/GenBank/DDBJ whole genome shotgun (WGS) entry which is preliminary data.</text>
</comment>
<feature type="compositionally biased region" description="Basic and acidic residues" evidence="1">
    <location>
        <begin position="83"/>
        <end position="101"/>
    </location>
</feature>
<gene>
    <name evidence="2" type="ORF">PUN28_018822</name>
</gene>
<evidence type="ECO:0000313" key="2">
    <source>
        <dbReference type="EMBL" id="KAL0101283.1"/>
    </source>
</evidence>
<name>A0AAW2ED23_9HYME</name>
<sequence length="127" mass="14713">MTGRSIFFGRVCSLRLFPLFPLPRSPFRTMVPAFSRPAGKIFLSRLIISRSRKHTGGCISILRGRNRESLRPVGILFAVSRRKEPERERQTEIQRERERKSSACKNYCSPDRRGHRNYFCVSPSEVA</sequence>
<evidence type="ECO:0000256" key="1">
    <source>
        <dbReference type="SAM" id="MobiDB-lite"/>
    </source>
</evidence>
<reference evidence="2 3" key="1">
    <citation type="submission" date="2023-03" db="EMBL/GenBank/DDBJ databases">
        <title>High recombination rates correlate with genetic variation in Cardiocondyla obscurior ants.</title>
        <authorList>
            <person name="Errbii M."/>
        </authorList>
    </citation>
    <scope>NUCLEOTIDE SEQUENCE [LARGE SCALE GENOMIC DNA]</scope>
    <source>
        <strain evidence="2">Alpha-2009</strain>
        <tissue evidence="2">Whole body</tissue>
    </source>
</reference>
<evidence type="ECO:0000313" key="3">
    <source>
        <dbReference type="Proteomes" id="UP001430953"/>
    </source>
</evidence>
<dbReference type="EMBL" id="JADYXP020000024">
    <property type="protein sequence ID" value="KAL0101283.1"/>
    <property type="molecule type" value="Genomic_DNA"/>
</dbReference>
<dbReference type="Proteomes" id="UP001430953">
    <property type="component" value="Unassembled WGS sequence"/>
</dbReference>
<proteinExistence type="predicted"/>
<feature type="region of interest" description="Disordered" evidence="1">
    <location>
        <begin position="83"/>
        <end position="108"/>
    </location>
</feature>
<keyword evidence="3" id="KW-1185">Reference proteome</keyword>
<organism evidence="2 3">
    <name type="scientific">Cardiocondyla obscurior</name>
    <dbReference type="NCBI Taxonomy" id="286306"/>
    <lineage>
        <taxon>Eukaryota</taxon>
        <taxon>Metazoa</taxon>
        <taxon>Ecdysozoa</taxon>
        <taxon>Arthropoda</taxon>
        <taxon>Hexapoda</taxon>
        <taxon>Insecta</taxon>
        <taxon>Pterygota</taxon>
        <taxon>Neoptera</taxon>
        <taxon>Endopterygota</taxon>
        <taxon>Hymenoptera</taxon>
        <taxon>Apocrita</taxon>
        <taxon>Aculeata</taxon>
        <taxon>Formicoidea</taxon>
        <taxon>Formicidae</taxon>
        <taxon>Myrmicinae</taxon>
        <taxon>Cardiocondyla</taxon>
    </lineage>
</organism>